<dbReference type="InterPro" id="IPR002347">
    <property type="entry name" value="SDR_fam"/>
</dbReference>
<dbReference type="Proteomes" id="UP000268016">
    <property type="component" value="Unassembled WGS sequence"/>
</dbReference>
<dbReference type="Pfam" id="PF00106">
    <property type="entry name" value="adh_short"/>
    <property type="match status" value="1"/>
</dbReference>
<dbReference type="GO" id="GO:0016616">
    <property type="term" value="F:oxidoreductase activity, acting on the CH-OH group of donors, NAD or NADP as acceptor"/>
    <property type="evidence" value="ECO:0007669"/>
    <property type="project" value="TreeGrafter"/>
</dbReference>
<name>A0A3N2QVF0_9RHOB</name>
<protein>
    <submittedName>
        <fullName evidence="1">SDR family NAD(P)-dependent oxidoreductase</fullName>
    </submittedName>
</protein>
<dbReference type="InterPro" id="IPR052184">
    <property type="entry name" value="SDR_enzymes"/>
</dbReference>
<dbReference type="PANTHER" id="PTHR45458:SF1">
    <property type="entry name" value="SHORT CHAIN DEHYDROGENASE"/>
    <property type="match status" value="1"/>
</dbReference>
<dbReference type="OrthoDB" id="9785826at2"/>
<dbReference type="EMBL" id="RDRB01000008">
    <property type="protein sequence ID" value="ROT99127.1"/>
    <property type="molecule type" value="Genomic_DNA"/>
</dbReference>
<sequence>MVTGASRGIGAALRHALAARGIEVAGTSTSGGDGLLPLDLRDPEAVRTTLTATDAPLDLLVCNAGVFVDRRHDIEDYTAEDWAETLAVNVTGTFLCIAAALPRLEAAGGKVAILSSRMGSSRSGSGGSYAYRASKAASANLAHNLAIDLAPRGIAVGAYHPGWVRTEMGGPGADISPEEAARGLLDRIDALTLQTTGCFQTWDGRDIPY</sequence>
<dbReference type="PANTHER" id="PTHR45458">
    <property type="entry name" value="SHORT-CHAIN DEHYDROGENASE/REDUCTASE SDR"/>
    <property type="match status" value="1"/>
</dbReference>
<dbReference type="Gene3D" id="3.40.50.720">
    <property type="entry name" value="NAD(P)-binding Rossmann-like Domain"/>
    <property type="match status" value="1"/>
</dbReference>
<organism evidence="1 2">
    <name type="scientific">Histidinibacterium lentulum</name>
    <dbReference type="NCBI Taxonomy" id="2480588"/>
    <lineage>
        <taxon>Bacteria</taxon>
        <taxon>Pseudomonadati</taxon>
        <taxon>Pseudomonadota</taxon>
        <taxon>Alphaproteobacteria</taxon>
        <taxon>Rhodobacterales</taxon>
        <taxon>Paracoccaceae</taxon>
        <taxon>Histidinibacterium</taxon>
    </lineage>
</organism>
<accession>A0A3N2QVF0</accession>
<evidence type="ECO:0000313" key="1">
    <source>
        <dbReference type="EMBL" id="ROT99127.1"/>
    </source>
</evidence>
<reference evidence="1 2" key="1">
    <citation type="submission" date="2018-10" db="EMBL/GenBank/DDBJ databases">
        <title>Histidinibacterium lentulum gen. nov., sp. nov., a marine bacterium from the culture broth of Picochlorum sp. 122.</title>
        <authorList>
            <person name="Wang G."/>
        </authorList>
    </citation>
    <scope>NUCLEOTIDE SEQUENCE [LARGE SCALE GENOMIC DNA]</scope>
    <source>
        <strain evidence="1 2">B17</strain>
    </source>
</reference>
<proteinExistence type="predicted"/>
<keyword evidence="2" id="KW-1185">Reference proteome</keyword>
<dbReference type="AlphaFoldDB" id="A0A3N2QVF0"/>
<dbReference type="SUPFAM" id="SSF51735">
    <property type="entry name" value="NAD(P)-binding Rossmann-fold domains"/>
    <property type="match status" value="1"/>
</dbReference>
<gene>
    <name evidence="1" type="ORF">EAT49_15710</name>
</gene>
<evidence type="ECO:0000313" key="2">
    <source>
        <dbReference type="Proteomes" id="UP000268016"/>
    </source>
</evidence>
<dbReference type="PRINTS" id="PR00081">
    <property type="entry name" value="GDHRDH"/>
</dbReference>
<dbReference type="InterPro" id="IPR036291">
    <property type="entry name" value="NAD(P)-bd_dom_sf"/>
</dbReference>
<comment type="caution">
    <text evidence="1">The sequence shown here is derived from an EMBL/GenBank/DDBJ whole genome shotgun (WGS) entry which is preliminary data.</text>
</comment>